<dbReference type="Proteomes" id="UP000772434">
    <property type="component" value="Unassembled WGS sequence"/>
</dbReference>
<gene>
    <name evidence="2" type="ORF">BDP27DRAFT_1423056</name>
</gene>
<feature type="compositionally biased region" description="Low complexity" evidence="1">
    <location>
        <begin position="284"/>
        <end position="298"/>
    </location>
</feature>
<comment type="caution">
    <text evidence="2">The sequence shown here is derived from an EMBL/GenBank/DDBJ whole genome shotgun (WGS) entry which is preliminary data.</text>
</comment>
<evidence type="ECO:0000256" key="1">
    <source>
        <dbReference type="SAM" id="MobiDB-lite"/>
    </source>
</evidence>
<feature type="region of interest" description="Disordered" evidence="1">
    <location>
        <begin position="279"/>
        <end position="298"/>
    </location>
</feature>
<name>A0A9P5PS91_9AGAR</name>
<dbReference type="EMBL" id="JADNRY010000076">
    <property type="protein sequence ID" value="KAF9067180.1"/>
    <property type="molecule type" value="Genomic_DNA"/>
</dbReference>
<organism evidence="2 3">
    <name type="scientific">Rhodocollybia butyracea</name>
    <dbReference type="NCBI Taxonomy" id="206335"/>
    <lineage>
        <taxon>Eukaryota</taxon>
        <taxon>Fungi</taxon>
        <taxon>Dikarya</taxon>
        <taxon>Basidiomycota</taxon>
        <taxon>Agaricomycotina</taxon>
        <taxon>Agaricomycetes</taxon>
        <taxon>Agaricomycetidae</taxon>
        <taxon>Agaricales</taxon>
        <taxon>Marasmiineae</taxon>
        <taxon>Omphalotaceae</taxon>
        <taxon>Rhodocollybia</taxon>
    </lineage>
</organism>
<evidence type="ECO:0000313" key="3">
    <source>
        <dbReference type="Proteomes" id="UP000772434"/>
    </source>
</evidence>
<keyword evidence="3" id="KW-1185">Reference proteome</keyword>
<proteinExistence type="predicted"/>
<reference evidence="2" key="1">
    <citation type="submission" date="2020-11" db="EMBL/GenBank/DDBJ databases">
        <authorList>
            <consortium name="DOE Joint Genome Institute"/>
            <person name="Ahrendt S."/>
            <person name="Riley R."/>
            <person name="Andreopoulos W."/>
            <person name="Labutti K."/>
            <person name="Pangilinan J."/>
            <person name="Ruiz-Duenas F.J."/>
            <person name="Barrasa J.M."/>
            <person name="Sanchez-Garcia M."/>
            <person name="Camarero S."/>
            <person name="Miyauchi S."/>
            <person name="Serrano A."/>
            <person name="Linde D."/>
            <person name="Babiker R."/>
            <person name="Drula E."/>
            <person name="Ayuso-Fernandez I."/>
            <person name="Pacheco R."/>
            <person name="Padilla G."/>
            <person name="Ferreira P."/>
            <person name="Barriuso J."/>
            <person name="Kellner H."/>
            <person name="Castanera R."/>
            <person name="Alfaro M."/>
            <person name="Ramirez L."/>
            <person name="Pisabarro A.G."/>
            <person name="Kuo A."/>
            <person name="Tritt A."/>
            <person name="Lipzen A."/>
            <person name="He G."/>
            <person name="Yan M."/>
            <person name="Ng V."/>
            <person name="Cullen D."/>
            <person name="Martin F."/>
            <person name="Rosso M.-N."/>
            <person name="Henrissat B."/>
            <person name="Hibbett D."/>
            <person name="Martinez A.T."/>
            <person name="Grigoriev I.V."/>
        </authorList>
    </citation>
    <scope>NUCLEOTIDE SEQUENCE</scope>
    <source>
        <strain evidence="2">AH 40177</strain>
    </source>
</reference>
<evidence type="ECO:0000313" key="2">
    <source>
        <dbReference type="EMBL" id="KAF9067180.1"/>
    </source>
</evidence>
<feature type="region of interest" description="Disordered" evidence="1">
    <location>
        <begin position="336"/>
        <end position="356"/>
    </location>
</feature>
<accession>A0A9P5PS91</accession>
<dbReference type="AlphaFoldDB" id="A0A9P5PS91"/>
<protein>
    <submittedName>
        <fullName evidence="2">Uncharacterized protein</fullName>
    </submittedName>
</protein>
<sequence>MPTHEALMITQSNIPKHELLNSLFCKLMEFSPDELTAPLDLEKYRKVQNKPSKMYKHPFKVNPSWGLTPELCCLDKIPLINTGSGSYAASNLIHANRPSNIGNEPEGQEMACPSCKSCKPKDSPDCDFARDENSKCCYGFRCNVCKKVHLFCPDNLELGNSVGTPNSLQHIIRAMVGLCSTFDQAAAIVEQQKKLLTLIVTSLDQEIQQFCEIGKAPLVFMETVVPTLPDKFIGLNEWAFFASLMNWDSALSFNTKEKYQHFLNSIICINSVPKSPVCAKPTRSKTSSSKVPAPAPSNNSSVASLFNNVPLSTTMPVPIPSSTGVDKEMVDQLEVEGEGQALETVEATKVADTTVP</sequence>